<dbReference type="SMART" id="SM00387">
    <property type="entry name" value="HATPase_c"/>
    <property type="match status" value="1"/>
</dbReference>
<keyword evidence="3 7" id="KW-0597">Phosphoprotein</keyword>
<dbReference type="Gene3D" id="3.30.565.10">
    <property type="entry name" value="Histidine kinase-like ATPase, C-terminal domain"/>
    <property type="match status" value="1"/>
</dbReference>
<reference evidence="11 12" key="1">
    <citation type="journal article" date="2020" name="ISME J.">
        <title>Comparative genomics reveals insights into cyanobacterial evolution and habitat adaptation.</title>
        <authorList>
            <person name="Chen M.Y."/>
            <person name="Teng W.K."/>
            <person name="Zhao L."/>
            <person name="Hu C.X."/>
            <person name="Zhou Y.K."/>
            <person name="Han B.P."/>
            <person name="Song L.R."/>
            <person name="Shu W.S."/>
        </authorList>
    </citation>
    <scope>NUCLEOTIDE SEQUENCE [LARGE SCALE GENOMIC DNA]</scope>
    <source>
        <strain evidence="11 12">FACHB-196</strain>
    </source>
</reference>
<dbReference type="InterPro" id="IPR003661">
    <property type="entry name" value="HisK_dim/P_dom"/>
</dbReference>
<accession>A0ABR8FFZ6</accession>
<dbReference type="InterPro" id="IPR011006">
    <property type="entry name" value="CheY-like_superfamily"/>
</dbReference>
<keyword evidence="5" id="KW-0418">Kinase</keyword>
<evidence type="ECO:0000256" key="7">
    <source>
        <dbReference type="PROSITE-ProRule" id="PRU00169"/>
    </source>
</evidence>
<dbReference type="PRINTS" id="PR00344">
    <property type="entry name" value="BCTRLSENSOR"/>
</dbReference>
<evidence type="ECO:0000256" key="4">
    <source>
        <dbReference type="ARBA" id="ARBA00022679"/>
    </source>
</evidence>
<evidence type="ECO:0000256" key="6">
    <source>
        <dbReference type="ARBA" id="ARBA00023012"/>
    </source>
</evidence>
<dbReference type="SMART" id="SM00448">
    <property type="entry name" value="REC"/>
    <property type="match status" value="1"/>
</dbReference>
<organism evidence="11 12">
    <name type="scientific">Anabaena lutea FACHB-196</name>
    <dbReference type="NCBI Taxonomy" id="2692881"/>
    <lineage>
        <taxon>Bacteria</taxon>
        <taxon>Bacillati</taxon>
        <taxon>Cyanobacteriota</taxon>
        <taxon>Cyanophyceae</taxon>
        <taxon>Nostocales</taxon>
        <taxon>Nostocaceae</taxon>
        <taxon>Anabaena</taxon>
    </lineage>
</organism>
<dbReference type="PROSITE" id="PS50110">
    <property type="entry name" value="RESPONSE_REGULATORY"/>
    <property type="match status" value="1"/>
</dbReference>
<feature type="coiled-coil region" evidence="8">
    <location>
        <begin position="126"/>
        <end position="164"/>
    </location>
</feature>
<feature type="domain" description="Response regulatory" evidence="10">
    <location>
        <begin position="8"/>
        <end position="124"/>
    </location>
</feature>
<evidence type="ECO:0000259" key="9">
    <source>
        <dbReference type="PROSITE" id="PS50109"/>
    </source>
</evidence>
<dbReference type="PANTHER" id="PTHR43047">
    <property type="entry name" value="TWO-COMPONENT HISTIDINE PROTEIN KINASE"/>
    <property type="match status" value="1"/>
</dbReference>
<evidence type="ECO:0000256" key="1">
    <source>
        <dbReference type="ARBA" id="ARBA00000085"/>
    </source>
</evidence>
<name>A0ABR8FFZ6_9NOST</name>
<dbReference type="InterPro" id="IPR004358">
    <property type="entry name" value="Sig_transdc_His_kin-like_C"/>
</dbReference>
<dbReference type="SUPFAM" id="SSF52172">
    <property type="entry name" value="CheY-like"/>
    <property type="match status" value="1"/>
</dbReference>
<dbReference type="Proteomes" id="UP000640531">
    <property type="component" value="Unassembled WGS sequence"/>
</dbReference>
<dbReference type="Pfam" id="PF00072">
    <property type="entry name" value="Response_reg"/>
    <property type="match status" value="1"/>
</dbReference>
<comment type="caution">
    <text evidence="11">The sequence shown here is derived from an EMBL/GenBank/DDBJ whole genome shotgun (WGS) entry which is preliminary data.</text>
</comment>
<evidence type="ECO:0000259" key="10">
    <source>
        <dbReference type="PROSITE" id="PS50110"/>
    </source>
</evidence>
<dbReference type="InterPro" id="IPR001789">
    <property type="entry name" value="Sig_transdc_resp-reg_receiver"/>
</dbReference>
<dbReference type="InterPro" id="IPR036097">
    <property type="entry name" value="HisK_dim/P_sf"/>
</dbReference>
<keyword evidence="12" id="KW-1185">Reference proteome</keyword>
<dbReference type="PROSITE" id="PS50109">
    <property type="entry name" value="HIS_KIN"/>
    <property type="match status" value="1"/>
</dbReference>
<dbReference type="Gene3D" id="1.10.287.130">
    <property type="match status" value="1"/>
</dbReference>
<comment type="catalytic activity">
    <reaction evidence="1">
        <text>ATP + protein L-histidine = ADP + protein N-phospho-L-histidine.</text>
        <dbReference type="EC" id="2.7.13.3"/>
    </reaction>
</comment>
<dbReference type="SUPFAM" id="SSF47384">
    <property type="entry name" value="Homodimeric domain of signal transducing histidine kinase"/>
    <property type="match status" value="1"/>
</dbReference>
<dbReference type="InterPro" id="IPR005467">
    <property type="entry name" value="His_kinase_dom"/>
</dbReference>
<keyword evidence="6" id="KW-0902">Two-component regulatory system</keyword>
<sequence>MKNPEQTTLLIVDDNPTNIKVLFDFLRESGFRVLIANDGKTTLERLDIATPDLILLDVMMPGLDGFETCKCIKSQPKFQNIPIIFMTALVDAENKVKGFSSGAVDYITKPFQQEEVLMRVNLHLKLQNLTQQLTKNNNSLVELNASLEQRIQERTLELKKAQSQLILNEKMSSLGQLVAGIAHEINNPVGFINGNLKYAYDYTQDIINLVRMYQKYYPEPVTEIAAKLAEVDFDYLAQDFPKLLESLQEGTNRIANISKSMRTFSRVDTDVKIKFNIHEGLDSTLLILGHRLKANEQHPEIIVIKDYSNLPEIECYPGQVNQVFMNILANAIDAVEETNNGRQFADIQARPNYIYIRTKLQDDQHICIYIKDNGIGISPEIKNQLFEHYMTTKAVGKGTGLGLTISREIIEEKHGGKLEFTSIHGQGTEFVIQLPLFTSNNYSRIQESGVRNKTGECV</sequence>
<dbReference type="InterPro" id="IPR003594">
    <property type="entry name" value="HATPase_dom"/>
</dbReference>
<dbReference type="EMBL" id="JACJST010000007">
    <property type="protein sequence ID" value="MBD2568117.1"/>
    <property type="molecule type" value="Genomic_DNA"/>
</dbReference>
<feature type="modified residue" description="4-aspartylphosphate" evidence="7">
    <location>
        <position position="57"/>
    </location>
</feature>
<evidence type="ECO:0000313" key="12">
    <source>
        <dbReference type="Proteomes" id="UP000640531"/>
    </source>
</evidence>
<evidence type="ECO:0000256" key="2">
    <source>
        <dbReference type="ARBA" id="ARBA00012438"/>
    </source>
</evidence>
<evidence type="ECO:0000313" key="11">
    <source>
        <dbReference type="EMBL" id="MBD2568117.1"/>
    </source>
</evidence>
<feature type="domain" description="Histidine kinase" evidence="9">
    <location>
        <begin position="180"/>
        <end position="438"/>
    </location>
</feature>
<protein>
    <recommendedName>
        <fullName evidence="2">histidine kinase</fullName>
        <ecNumber evidence="2">2.7.13.3</ecNumber>
    </recommendedName>
</protein>
<dbReference type="Gene3D" id="3.40.50.2300">
    <property type="match status" value="1"/>
</dbReference>
<keyword evidence="8" id="KW-0175">Coiled coil</keyword>
<proteinExistence type="predicted"/>
<dbReference type="EC" id="2.7.13.3" evidence="2"/>
<gene>
    <name evidence="11" type="ORF">H6G59_09415</name>
</gene>
<keyword evidence="4" id="KW-0808">Transferase</keyword>
<dbReference type="RefSeq" id="WP_190713749.1">
    <property type="nucleotide sequence ID" value="NZ_JACJST010000007.1"/>
</dbReference>
<dbReference type="CDD" id="cd00082">
    <property type="entry name" value="HisKA"/>
    <property type="match status" value="1"/>
</dbReference>
<evidence type="ECO:0000256" key="3">
    <source>
        <dbReference type="ARBA" id="ARBA00022553"/>
    </source>
</evidence>
<evidence type="ECO:0000256" key="8">
    <source>
        <dbReference type="SAM" id="Coils"/>
    </source>
</evidence>
<evidence type="ECO:0000256" key="5">
    <source>
        <dbReference type="ARBA" id="ARBA00022777"/>
    </source>
</evidence>
<dbReference type="PANTHER" id="PTHR43047:SF72">
    <property type="entry name" value="OSMOSENSING HISTIDINE PROTEIN KINASE SLN1"/>
    <property type="match status" value="1"/>
</dbReference>
<dbReference type="SUPFAM" id="SSF55874">
    <property type="entry name" value="ATPase domain of HSP90 chaperone/DNA topoisomerase II/histidine kinase"/>
    <property type="match status" value="1"/>
</dbReference>
<dbReference type="Pfam" id="PF02518">
    <property type="entry name" value="HATPase_c"/>
    <property type="match status" value="1"/>
</dbReference>
<dbReference type="InterPro" id="IPR036890">
    <property type="entry name" value="HATPase_C_sf"/>
</dbReference>
<dbReference type="CDD" id="cd19920">
    <property type="entry name" value="REC_PA4781-like"/>
    <property type="match status" value="1"/>
</dbReference>